<keyword evidence="2" id="KW-1185">Reference proteome</keyword>
<organism evidence="1 2">
    <name type="scientific">Arsenicicoccus piscis</name>
    <dbReference type="NCBI Taxonomy" id="673954"/>
    <lineage>
        <taxon>Bacteria</taxon>
        <taxon>Bacillati</taxon>
        <taxon>Actinomycetota</taxon>
        <taxon>Actinomycetes</taxon>
        <taxon>Micrococcales</taxon>
        <taxon>Intrasporangiaceae</taxon>
        <taxon>Arsenicicoccus</taxon>
    </lineage>
</organism>
<sequence>MSHALGGKEGEERGRDVITADVQALKASSSGNRPVHEATAAGWAAANKTFQPSVKNVMVVFTGGAEIPATGMDRATMNNAIIAASSPDRDIAIAVVAVGPSPDLAAAQQIASMAGGRAYSFDSADSAATVGRQVVADALTAP</sequence>
<proteinExistence type="predicted"/>
<gene>
    <name evidence="1" type="ORF">GCM10025862_32920</name>
</gene>
<dbReference type="InterPro" id="IPR036465">
    <property type="entry name" value="vWFA_dom_sf"/>
</dbReference>
<protein>
    <recommendedName>
        <fullName evidence="3">VWFA domain-containing protein</fullName>
    </recommendedName>
</protein>
<evidence type="ECO:0000313" key="2">
    <source>
        <dbReference type="Proteomes" id="UP001157109"/>
    </source>
</evidence>
<dbReference type="SUPFAM" id="SSF53300">
    <property type="entry name" value="vWA-like"/>
    <property type="match status" value="1"/>
</dbReference>
<reference evidence="2" key="1">
    <citation type="journal article" date="2019" name="Int. J. Syst. Evol. Microbiol.">
        <title>The Global Catalogue of Microorganisms (GCM) 10K type strain sequencing project: providing services to taxonomists for standard genome sequencing and annotation.</title>
        <authorList>
            <consortium name="The Broad Institute Genomics Platform"/>
            <consortium name="The Broad Institute Genome Sequencing Center for Infectious Disease"/>
            <person name="Wu L."/>
            <person name="Ma J."/>
        </authorList>
    </citation>
    <scope>NUCLEOTIDE SEQUENCE [LARGE SCALE GENOMIC DNA]</scope>
    <source>
        <strain evidence="2">NBRC 105830</strain>
    </source>
</reference>
<dbReference type="RefSeq" id="WP_284284841.1">
    <property type="nucleotide sequence ID" value="NZ_BSUJ01000001.1"/>
</dbReference>
<name>A0ABQ6HSI4_9MICO</name>
<dbReference type="EMBL" id="BSUJ01000001">
    <property type="protein sequence ID" value="GMA21271.1"/>
    <property type="molecule type" value="Genomic_DNA"/>
</dbReference>
<dbReference type="Gene3D" id="3.40.50.410">
    <property type="entry name" value="von Willebrand factor, type A domain"/>
    <property type="match status" value="1"/>
</dbReference>
<comment type="caution">
    <text evidence="1">The sequence shown here is derived from an EMBL/GenBank/DDBJ whole genome shotgun (WGS) entry which is preliminary data.</text>
</comment>
<accession>A0ABQ6HSI4</accession>
<evidence type="ECO:0008006" key="3">
    <source>
        <dbReference type="Google" id="ProtNLM"/>
    </source>
</evidence>
<evidence type="ECO:0000313" key="1">
    <source>
        <dbReference type="EMBL" id="GMA21271.1"/>
    </source>
</evidence>
<dbReference type="Proteomes" id="UP001157109">
    <property type="component" value="Unassembled WGS sequence"/>
</dbReference>